<feature type="transmembrane region" description="Helical" evidence="6">
    <location>
        <begin position="379"/>
        <end position="397"/>
    </location>
</feature>
<dbReference type="RefSeq" id="WP_230742459.1">
    <property type="nucleotide sequence ID" value="NZ_PGCK01000009.1"/>
</dbReference>
<evidence type="ECO:0000313" key="9">
    <source>
        <dbReference type="Proteomes" id="UP001320159"/>
    </source>
</evidence>
<feature type="transmembrane region" description="Helical" evidence="6">
    <location>
        <begin position="162"/>
        <end position="180"/>
    </location>
</feature>
<accession>A0AAP2W6R1</accession>
<dbReference type="GO" id="GO:0022857">
    <property type="term" value="F:transmembrane transporter activity"/>
    <property type="evidence" value="ECO:0007669"/>
    <property type="project" value="InterPro"/>
</dbReference>
<comment type="caution">
    <text evidence="8">The sequence shown here is derived from an EMBL/GenBank/DDBJ whole genome shotgun (WGS) entry which is preliminary data.</text>
</comment>
<keyword evidence="5 6" id="KW-0472">Membrane</keyword>
<evidence type="ECO:0000259" key="7">
    <source>
        <dbReference type="PROSITE" id="PS50850"/>
    </source>
</evidence>
<feature type="transmembrane region" description="Helical" evidence="6">
    <location>
        <begin position="201"/>
        <end position="230"/>
    </location>
</feature>
<dbReference type="GO" id="GO:0016020">
    <property type="term" value="C:membrane"/>
    <property type="evidence" value="ECO:0007669"/>
    <property type="project" value="UniProtKB-SubCell"/>
</dbReference>
<evidence type="ECO:0000313" key="8">
    <source>
        <dbReference type="EMBL" id="MCD1295603.1"/>
    </source>
</evidence>
<dbReference type="InterPro" id="IPR020846">
    <property type="entry name" value="MFS_dom"/>
</dbReference>
<keyword evidence="3 6" id="KW-0812">Transmembrane</keyword>
<protein>
    <submittedName>
        <fullName evidence="8">MFS transporter permease</fullName>
    </submittedName>
</protein>
<feature type="transmembrane region" description="Helical" evidence="6">
    <location>
        <begin position="293"/>
        <end position="312"/>
    </location>
</feature>
<feature type="transmembrane region" description="Helical" evidence="6">
    <location>
        <begin position="73"/>
        <end position="91"/>
    </location>
</feature>
<dbReference type="Proteomes" id="UP001320159">
    <property type="component" value="Unassembled WGS sequence"/>
</dbReference>
<gene>
    <name evidence="8" type="ORF">CUJ83_11395</name>
</gene>
<feature type="transmembrane region" description="Helical" evidence="6">
    <location>
        <begin position="260"/>
        <end position="281"/>
    </location>
</feature>
<feature type="transmembrane region" description="Helical" evidence="6">
    <location>
        <begin position="132"/>
        <end position="156"/>
    </location>
</feature>
<keyword evidence="9" id="KW-1185">Reference proteome</keyword>
<sequence>MEVKKQQLLVLLFSMFIFTLGFGIIIPVMPYYSKNLGATAFDLGLLMASYSLMQFLFAPSWGKLSDRIGRKPVLALGLLGFGVSFVIFGVSDSLWMLLAARIFGGMMSAGIYPSSLAIIADVTGPKDRGKAMGWMGAASGLGMIFGPAISGVISVWGLSAPFFAAGGLAILTMAISYAILPESGKKMSSENMNKKISLVSPLKTAVGIFFILTLTISLVMACFQGTIAYFSMDRFNLSDDVSYIPLMNGPDQGVNVSGPAVMAIICTVMGIFGVICQGFLVNKAIDRLGEEKTVMIGFIISTISLVMTVTTFGLISLLAYSSLFSIGSGLVMPCLNSIISGRTDQNRQGAIMGVLGSYNSLGRIIGPPVGGFIYDINMILPYILSAVISAMGAAAVVRSIKKDGREKTTIQPEIRI</sequence>
<dbReference type="InterPro" id="IPR001958">
    <property type="entry name" value="Tet-R_TetA/multi-R_MdtG-like"/>
</dbReference>
<dbReference type="InterPro" id="IPR036259">
    <property type="entry name" value="MFS_trans_sf"/>
</dbReference>
<feature type="transmembrane region" description="Helical" evidence="6">
    <location>
        <begin position="38"/>
        <end position="61"/>
    </location>
</feature>
<organism evidence="8 9">
    <name type="scientific">Methanooceanicella nereidis</name>
    <dbReference type="NCBI Taxonomy" id="2052831"/>
    <lineage>
        <taxon>Archaea</taxon>
        <taxon>Methanobacteriati</taxon>
        <taxon>Methanobacteriota</taxon>
        <taxon>Stenosarchaea group</taxon>
        <taxon>Methanomicrobia</taxon>
        <taxon>Methanocellales</taxon>
        <taxon>Methanocellaceae</taxon>
        <taxon>Methanooceanicella</taxon>
    </lineage>
</organism>
<dbReference type="Gene3D" id="1.20.1250.20">
    <property type="entry name" value="MFS general substrate transporter like domains"/>
    <property type="match status" value="1"/>
</dbReference>
<dbReference type="InterPro" id="IPR011701">
    <property type="entry name" value="MFS"/>
</dbReference>
<dbReference type="SUPFAM" id="SSF103473">
    <property type="entry name" value="MFS general substrate transporter"/>
    <property type="match status" value="1"/>
</dbReference>
<keyword evidence="4 6" id="KW-1133">Transmembrane helix</keyword>
<dbReference type="PANTHER" id="PTHR23504:SF115">
    <property type="entry name" value="MULTIDRUG RESISTANCE PROTEIN 2"/>
    <property type="match status" value="1"/>
</dbReference>
<dbReference type="PRINTS" id="PR01035">
    <property type="entry name" value="TCRTETA"/>
</dbReference>
<evidence type="ECO:0000256" key="2">
    <source>
        <dbReference type="ARBA" id="ARBA00022448"/>
    </source>
</evidence>
<dbReference type="Pfam" id="PF07690">
    <property type="entry name" value="MFS_1"/>
    <property type="match status" value="1"/>
</dbReference>
<comment type="subcellular location">
    <subcellularLocation>
        <location evidence="1">Membrane</location>
        <topology evidence="1">Multi-pass membrane protein</topology>
    </subcellularLocation>
</comment>
<evidence type="ECO:0000256" key="4">
    <source>
        <dbReference type="ARBA" id="ARBA00022989"/>
    </source>
</evidence>
<evidence type="ECO:0000256" key="1">
    <source>
        <dbReference type="ARBA" id="ARBA00004141"/>
    </source>
</evidence>
<name>A0AAP2W6R1_9EURY</name>
<keyword evidence="2" id="KW-0813">Transport</keyword>
<proteinExistence type="predicted"/>
<dbReference type="PANTHER" id="PTHR23504">
    <property type="entry name" value="MAJOR FACILITATOR SUPERFAMILY DOMAIN-CONTAINING PROTEIN 10"/>
    <property type="match status" value="1"/>
</dbReference>
<feature type="domain" description="Major facilitator superfamily (MFS) profile" evidence="7">
    <location>
        <begin position="7"/>
        <end position="404"/>
    </location>
</feature>
<dbReference type="EMBL" id="PGCK01000009">
    <property type="protein sequence ID" value="MCD1295603.1"/>
    <property type="molecule type" value="Genomic_DNA"/>
</dbReference>
<evidence type="ECO:0000256" key="5">
    <source>
        <dbReference type="ARBA" id="ARBA00023136"/>
    </source>
</evidence>
<feature type="transmembrane region" description="Helical" evidence="6">
    <location>
        <begin position="97"/>
        <end position="120"/>
    </location>
</feature>
<reference evidence="8 9" key="1">
    <citation type="submission" date="2017-11" db="EMBL/GenBank/DDBJ databases">
        <title>Isolation and Characterization of Family Methanocellaceae Species from Potential Methane Hydrate Area Offshore Southwestern Taiwan.</title>
        <authorList>
            <person name="Zhang W.-L."/>
            <person name="Chen W.-C."/>
            <person name="Lai M.-C."/>
            <person name="Chen S.-C."/>
        </authorList>
    </citation>
    <scope>NUCLEOTIDE SEQUENCE [LARGE SCALE GENOMIC DNA]</scope>
    <source>
        <strain evidence="8 9">CWC-04</strain>
    </source>
</reference>
<dbReference type="AlphaFoldDB" id="A0AAP2W6R1"/>
<evidence type="ECO:0000256" key="6">
    <source>
        <dbReference type="SAM" id="Phobius"/>
    </source>
</evidence>
<evidence type="ECO:0000256" key="3">
    <source>
        <dbReference type="ARBA" id="ARBA00022692"/>
    </source>
</evidence>
<feature type="transmembrane region" description="Helical" evidence="6">
    <location>
        <begin position="9"/>
        <end position="32"/>
    </location>
</feature>
<dbReference type="PROSITE" id="PS50850">
    <property type="entry name" value="MFS"/>
    <property type="match status" value="1"/>
</dbReference>